<accession>A0A438ZHK5</accession>
<sequence length="106" mass="12107">MWLIAAKIAGILIIKKANFYTYQAISDYGLFRVLETPFTLPSFKGEQISLFSLDLKAQFTSKNLKYPLKNLRLKTLFSGSLNESTNHYFSLSSTPKSVVLVYQKFL</sequence>
<name>A0A438ZHK5_HELPX</name>
<comment type="caution">
    <text evidence="2">The sequence shown here is derived from an EMBL/GenBank/DDBJ whole genome shotgun (WGS) entry which is preliminary data.</text>
</comment>
<dbReference type="Gene3D" id="3.40.50.10240">
    <property type="entry name" value="Thiamin pyrophosphokinase, catalytic domain"/>
    <property type="match status" value="1"/>
</dbReference>
<reference evidence="2 3" key="1">
    <citation type="submission" date="2018-10" db="EMBL/GenBank/DDBJ databases">
        <title>Genetic determinants and prediction of antibiotic resistance phenotypes in Helicobacter pylori.</title>
        <authorList>
            <person name="Wagner K."/>
        </authorList>
    </citation>
    <scope>NUCLEOTIDE SEQUENCE [LARGE SCALE GENOMIC DNA]</scope>
    <source>
        <strain evidence="2 3">ZH117</strain>
    </source>
</reference>
<organism evidence="2 3">
    <name type="scientific">Helicobacter pylori</name>
    <name type="common">Campylobacter pylori</name>
    <dbReference type="NCBI Taxonomy" id="210"/>
    <lineage>
        <taxon>Bacteria</taxon>
        <taxon>Pseudomonadati</taxon>
        <taxon>Campylobacterota</taxon>
        <taxon>Epsilonproteobacteria</taxon>
        <taxon>Campylobacterales</taxon>
        <taxon>Helicobacteraceae</taxon>
        <taxon>Helicobacter</taxon>
    </lineage>
</organism>
<gene>
    <name evidence="2" type="ORF">EC574_05865</name>
</gene>
<evidence type="ECO:0000313" key="3">
    <source>
        <dbReference type="Proteomes" id="UP000288704"/>
    </source>
</evidence>
<dbReference type="GO" id="GO:0005524">
    <property type="term" value="F:ATP binding"/>
    <property type="evidence" value="ECO:0007669"/>
    <property type="project" value="InterPro"/>
</dbReference>
<dbReference type="GO" id="GO:0004788">
    <property type="term" value="F:thiamine diphosphokinase activity"/>
    <property type="evidence" value="ECO:0007669"/>
    <property type="project" value="InterPro"/>
</dbReference>
<protein>
    <recommendedName>
        <fullName evidence="1">Thiamin pyrophosphokinase-like substrate-binding domain-containing protein</fullName>
    </recommendedName>
</protein>
<dbReference type="PANTHER" id="PTHR41299:SF1">
    <property type="entry name" value="THIAMINE PYROPHOSPHOKINASE"/>
    <property type="match status" value="1"/>
</dbReference>
<dbReference type="InterPro" id="IPR049442">
    <property type="entry name" value="Thi_PPkinase-like_C"/>
</dbReference>
<feature type="domain" description="Thiamin pyrophosphokinase-like substrate-binding" evidence="1">
    <location>
        <begin position="29"/>
        <end position="99"/>
    </location>
</feature>
<evidence type="ECO:0000313" key="2">
    <source>
        <dbReference type="EMBL" id="RVZ63411.1"/>
    </source>
</evidence>
<dbReference type="InterPro" id="IPR036759">
    <property type="entry name" value="TPK_catalytic_sf"/>
</dbReference>
<dbReference type="Proteomes" id="UP000288704">
    <property type="component" value="Unassembled WGS sequence"/>
</dbReference>
<dbReference type="PANTHER" id="PTHR41299">
    <property type="entry name" value="THIAMINE PYROPHOSPHOKINASE"/>
    <property type="match status" value="1"/>
</dbReference>
<dbReference type="Pfam" id="PF21275">
    <property type="entry name" value="Thi_PPkinase_C"/>
    <property type="match status" value="1"/>
</dbReference>
<proteinExistence type="predicted"/>
<dbReference type="AlphaFoldDB" id="A0A438ZHK5"/>
<dbReference type="EMBL" id="RJIC01000007">
    <property type="protein sequence ID" value="RVZ63411.1"/>
    <property type="molecule type" value="Genomic_DNA"/>
</dbReference>
<dbReference type="GO" id="GO:0009229">
    <property type="term" value="P:thiamine diphosphate biosynthetic process"/>
    <property type="evidence" value="ECO:0007669"/>
    <property type="project" value="InterPro"/>
</dbReference>
<dbReference type="InterPro" id="IPR053149">
    <property type="entry name" value="TPK"/>
</dbReference>
<evidence type="ECO:0000259" key="1">
    <source>
        <dbReference type="Pfam" id="PF21275"/>
    </source>
</evidence>